<evidence type="ECO:0000313" key="1">
    <source>
        <dbReference type="EMBL" id="SFI98739.1"/>
    </source>
</evidence>
<dbReference type="RefSeq" id="WP_005576856.1">
    <property type="nucleotide sequence ID" value="NZ_FORO01000010.1"/>
</dbReference>
<organism evidence="1 2">
    <name type="scientific">Natronobacterium gregoryi</name>
    <dbReference type="NCBI Taxonomy" id="44930"/>
    <lineage>
        <taxon>Archaea</taxon>
        <taxon>Methanobacteriati</taxon>
        <taxon>Methanobacteriota</taxon>
        <taxon>Stenosarchaea group</taxon>
        <taxon>Halobacteria</taxon>
        <taxon>Halobacteriales</taxon>
        <taxon>Natrialbaceae</taxon>
        <taxon>Natronobacterium</taxon>
    </lineage>
</organism>
<dbReference type="AlphaFoldDB" id="A0A1I3MP57"/>
<dbReference type="Proteomes" id="UP000182829">
    <property type="component" value="Unassembled WGS sequence"/>
</dbReference>
<proteinExistence type="predicted"/>
<dbReference type="GeneID" id="31823443"/>
<accession>A0A1I3MP57</accession>
<name>A0A1I3MP57_9EURY</name>
<sequence>MQSIAEGSLFLCKTNRDTGHGTGKPTWMIVEERLDTWSFLFDQLEVEYEKP</sequence>
<gene>
    <name evidence="1" type="ORF">SAMN05443661_110221</name>
</gene>
<protein>
    <submittedName>
        <fullName evidence="1">Prolyl oligopeptidase</fullName>
    </submittedName>
</protein>
<reference evidence="1 2" key="1">
    <citation type="submission" date="2016-10" db="EMBL/GenBank/DDBJ databases">
        <authorList>
            <person name="de Groot N.N."/>
        </authorList>
    </citation>
    <scope>NUCLEOTIDE SEQUENCE [LARGE SCALE GENOMIC DNA]</scope>
    <source>
        <strain evidence="1 2">SP2</strain>
    </source>
</reference>
<dbReference type="EMBL" id="FORO01000010">
    <property type="protein sequence ID" value="SFI98739.1"/>
    <property type="molecule type" value="Genomic_DNA"/>
</dbReference>
<evidence type="ECO:0000313" key="2">
    <source>
        <dbReference type="Proteomes" id="UP000182829"/>
    </source>
</evidence>